<dbReference type="AlphaFoldDB" id="E5A070"/>
<evidence type="ECO:0000313" key="2">
    <source>
        <dbReference type="Proteomes" id="UP000002668"/>
    </source>
</evidence>
<keyword evidence="2" id="KW-1185">Reference proteome</keyword>
<accession>E5A070</accession>
<organism evidence="2">
    <name type="scientific">Leptosphaeria maculans (strain JN3 / isolate v23.1.3 / race Av1-4-5-6-7-8)</name>
    <name type="common">Blackleg fungus</name>
    <name type="synonym">Phoma lingam</name>
    <dbReference type="NCBI Taxonomy" id="985895"/>
    <lineage>
        <taxon>Eukaryota</taxon>
        <taxon>Fungi</taxon>
        <taxon>Dikarya</taxon>
        <taxon>Ascomycota</taxon>
        <taxon>Pezizomycotina</taxon>
        <taxon>Dothideomycetes</taxon>
        <taxon>Pleosporomycetidae</taxon>
        <taxon>Pleosporales</taxon>
        <taxon>Pleosporineae</taxon>
        <taxon>Leptosphaeriaceae</taxon>
        <taxon>Plenodomus</taxon>
        <taxon>Plenodomus lingam/Leptosphaeria maculans species complex</taxon>
    </lineage>
</organism>
<dbReference type="Proteomes" id="UP000002668">
    <property type="component" value="Genome"/>
</dbReference>
<protein>
    <submittedName>
        <fullName evidence="1">Predicted protein</fullName>
    </submittedName>
</protein>
<dbReference type="InParanoid" id="E5A070"/>
<gene>
    <name evidence="1" type="ORF">LEMA_uP100610.1</name>
</gene>
<dbReference type="VEuPathDB" id="FungiDB:LEMA_uP100610.1"/>
<name>E5A070_LEPMJ</name>
<sequence length="98" mass="10935">MVPRMERRGKSMVCLVQGGSRRSDPPHKRAAMVRLTRLYHGFVAVTLSRAAIRLALGRTNPHIHFGAAPKVTMTISRQNLPNQSMPLASLQFEIVQCN</sequence>
<dbReference type="OrthoDB" id="10499373at2759"/>
<evidence type="ECO:0000313" key="1">
    <source>
        <dbReference type="EMBL" id="CBX96930.1"/>
    </source>
</evidence>
<dbReference type="HOGENOM" id="CLU_2333977_0_0_1"/>
<proteinExistence type="predicted"/>
<reference evidence="2" key="1">
    <citation type="journal article" date="2011" name="Nat. Commun.">
        <title>Effector diversification within compartments of the Leptosphaeria maculans genome affected by Repeat-Induced Point mutations.</title>
        <authorList>
            <person name="Rouxel T."/>
            <person name="Grandaubert J."/>
            <person name="Hane J.K."/>
            <person name="Hoede C."/>
            <person name="van de Wouw A.P."/>
            <person name="Couloux A."/>
            <person name="Dominguez V."/>
            <person name="Anthouard V."/>
            <person name="Bally P."/>
            <person name="Bourras S."/>
            <person name="Cozijnsen A.J."/>
            <person name="Ciuffetti L.M."/>
            <person name="Degrave A."/>
            <person name="Dilmaghani A."/>
            <person name="Duret L."/>
            <person name="Fudal I."/>
            <person name="Goodwin S.B."/>
            <person name="Gout L."/>
            <person name="Glaser N."/>
            <person name="Linglin J."/>
            <person name="Kema G.H.J."/>
            <person name="Lapalu N."/>
            <person name="Lawrence C.B."/>
            <person name="May K."/>
            <person name="Meyer M."/>
            <person name="Ollivier B."/>
            <person name="Poulain J."/>
            <person name="Schoch C.L."/>
            <person name="Simon A."/>
            <person name="Spatafora J.W."/>
            <person name="Stachowiak A."/>
            <person name="Turgeon B.G."/>
            <person name="Tyler B.M."/>
            <person name="Vincent D."/>
            <person name="Weissenbach J."/>
            <person name="Amselem J."/>
            <person name="Quesneville H."/>
            <person name="Oliver R.P."/>
            <person name="Wincker P."/>
            <person name="Balesdent M.-H."/>
            <person name="Howlett B.J."/>
        </authorList>
    </citation>
    <scope>NUCLEOTIDE SEQUENCE [LARGE SCALE GENOMIC DNA]</scope>
    <source>
        <strain evidence="2">JN3 / isolate v23.1.3 / race Av1-4-5-6-7-8</strain>
    </source>
</reference>
<dbReference type="EMBL" id="FP929130">
    <property type="protein sequence ID" value="CBX96930.1"/>
    <property type="molecule type" value="Genomic_DNA"/>
</dbReference>